<evidence type="ECO:0000313" key="2">
    <source>
        <dbReference type="EMBL" id="MBD3110151.1"/>
    </source>
</evidence>
<name>A0A927HD30_9BACI</name>
<dbReference type="EMBL" id="JACXSI010000055">
    <property type="protein sequence ID" value="MBD3110151.1"/>
    <property type="molecule type" value="Genomic_DNA"/>
</dbReference>
<accession>A0A927HD30</accession>
<feature type="chain" id="PRO_5039533409" description="Aminotransferase yhxA" evidence="1">
    <location>
        <begin position="22"/>
        <end position="100"/>
    </location>
</feature>
<comment type="caution">
    <text evidence="2">The sequence shown here is derived from an EMBL/GenBank/DDBJ whole genome shotgun (WGS) entry which is preliminary data.</text>
</comment>
<evidence type="ECO:0008006" key="4">
    <source>
        <dbReference type="Google" id="ProtNLM"/>
    </source>
</evidence>
<keyword evidence="1" id="KW-0732">Signal</keyword>
<dbReference type="AlphaFoldDB" id="A0A927HD30"/>
<organism evidence="2 3">
    <name type="scientific">Peribacillus faecalis</name>
    <dbReference type="NCBI Taxonomy" id="2772559"/>
    <lineage>
        <taxon>Bacteria</taxon>
        <taxon>Bacillati</taxon>
        <taxon>Bacillota</taxon>
        <taxon>Bacilli</taxon>
        <taxon>Bacillales</taxon>
        <taxon>Bacillaceae</taxon>
        <taxon>Peribacillus</taxon>
    </lineage>
</organism>
<proteinExistence type="predicted"/>
<sequence>MNKTKKMMAGVMASLVSVTVAGCGSSSGNLPAEPNDSSCRDWDWDEETGTYYCDDSSSRSYGHYYYGGKKFLSKSALSQDSSYASYKSGIGSGTKGSYGG</sequence>
<reference evidence="2" key="1">
    <citation type="submission" date="2020-09" db="EMBL/GenBank/DDBJ databases">
        <title>Bacillus faecalis sp. nov., a moderately halophilic bacterium isolated from cow faeces.</title>
        <authorList>
            <person name="Jiang L."/>
            <person name="Lee J."/>
        </authorList>
    </citation>
    <scope>NUCLEOTIDE SEQUENCE</scope>
    <source>
        <strain evidence="2">AGMB 02131</strain>
    </source>
</reference>
<evidence type="ECO:0000256" key="1">
    <source>
        <dbReference type="SAM" id="SignalP"/>
    </source>
</evidence>
<dbReference type="Proteomes" id="UP000602076">
    <property type="component" value="Unassembled WGS sequence"/>
</dbReference>
<gene>
    <name evidence="2" type="ORF">IEO70_17605</name>
</gene>
<protein>
    <recommendedName>
        <fullName evidence="4">Aminotransferase yhxA</fullName>
    </recommendedName>
</protein>
<evidence type="ECO:0000313" key="3">
    <source>
        <dbReference type="Proteomes" id="UP000602076"/>
    </source>
</evidence>
<keyword evidence="3" id="KW-1185">Reference proteome</keyword>
<dbReference type="PROSITE" id="PS51257">
    <property type="entry name" value="PROKAR_LIPOPROTEIN"/>
    <property type="match status" value="1"/>
</dbReference>
<feature type="signal peptide" evidence="1">
    <location>
        <begin position="1"/>
        <end position="21"/>
    </location>
</feature>
<dbReference type="RefSeq" id="WP_190999676.1">
    <property type="nucleotide sequence ID" value="NZ_JACXSI010000055.1"/>
</dbReference>